<dbReference type="Proteomes" id="UP000316759">
    <property type="component" value="Unassembled WGS sequence"/>
</dbReference>
<gene>
    <name evidence="2" type="ORF">FGIG_03329</name>
</gene>
<evidence type="ECO:0000313" key="2">
    <source>
        <dbReference type="EMBL" id="TPP59363.1"/>
    </source>
</evidence>
<name>A0A504YE20_FASGI</name>
<dbReference type="STRING" id="46835.A0A504YE20"/>
<proteinExistence type="predicted"/>
<protein>
    <recommendedName>
        <fullName evidence="4">Serum response factor-binding protein 1</fullName>
    </recommendedName>
</protein>
<accession>A0A504YE20</accession>
<organism evidence="2 3">
    <name type="scientific">Fasciola gigantica</name>
    <name type="common">Giant liver fluke</name>
    <dbReference type="NCBI Taxonomy" id="46835"/>
    <lineage>
        <taxon>Eukaryota</taxon>
        <taxon>Metazoa</taxon>
        <taxon>Spiralia</taxon>
        <taxon>Lophotrochozoa</taxon>
        <taxon>Platyhelminthes</taxon>
        <taxon>Trematoda</taxon>
        <taxon>Digenea</taxon>
        <taxon>Plagiorchiida</taxon>
        <taxon>Echinostomata</taxon>
        <taxon>Echinostomatoidea</taxon>
        <taxon>Fasciolidae</taxon>
        <taxon>Fasciola</taxon>
    </lineage>
</organism>
<feature type="region of interest" description="Disordered" evidence="1">
    <location>
        <begin position="198"/>
        <end position="228"/>
    </location>
</feature>
<feature type="compositionally biased region" description="Basic and acidic residues" evidence="1">
    <location>
        <begin position="260"/>
        <end position="277"/>
    </location>
</feature>
<comment type="caution">
    <text evidence="2">The sequence shown here is derived from an EMBL/GenBank/DDBJ whole genome shotgun (WGS) entry which is preliminary data.</text>
</comment>
<dbReference type="AlphaFoldDB" id="A0A504YE20"/>
<evidence type="ECO:0000256" key="1">
    <source>
        <dbReference type="SAM" id="MobiDB-lite"/>
    </source>
</evidence>
<reference evidence="2 3" key="1">
    <citation type="submission" date="2019-04" db="EMBL/GenBank/DDBJ databases">
        <title>Annotation for the trematode Fasciola gigantica.</title>
        <authorList>
            <person name="Choi Y.-J."/>
        </authorList>
    </citation>
    <scope>NUCLEOTIDE SEQUENCE [LARGE SCALE GENOMIC DNA]</scope>
    <source>
        <strain evidence="2">Uganda_cow_1</strain>
    </source>
</reference>
<evidence type="ECO:0008006" key="4">
    <source>
        <dbReference type="Google" id="ProtNLM"/>
    </source>
</evidence>
<dbReference type="EMBL" id="SUNJ01010820">
    <property type="protein sequence ID" value="TPP59363.1"/>
    <property type="molecule type" value="Genomic_DNA"/>
</dbReference>
<keyword evidence="3" id="KW-1185">Reference proteome</keyword>
<dbReference type="OrthoDB" id="3364872at2759"/>
<evidence type="ECO:0000313" key="3">
    <source>
        <dbReference type="Proteomes" id="UP000316759"/>
    </source>
</evidence>
<feature type="region of interest" description="Disordered" evidence="1">
    <location>
        <begin position="154"/>
        <end position="176"/>
    </location>
</feature>
<feature type="compositionally biased region" description="Polar residues" evidence="1">
    <location>
        <begin position="373"/>
        <end position="390"/>
    </location>
</feature>
<sequence length="420" mass="47417">MSLTFKLDEAPQLSLSVDELNAELVGMRKAVKIAKAFVFRDLVQYLRRLRRKLSYSQSAARLKQKITHREFELNLLRKLSVIRLCKLLLANERTKHDLNASGHRLTAQDRLVARLAEAKPVHNFVERFRKEHADWRSLTHYMLYKNISGKWKSREQKKRNQKVIGSLPLPPVSTDLIQDNAHDAGITSTADSEPYRVPVADDLHEPPHQLSPGHPLLPYPSADLDSDSASDIADDIVERIIGKRQKPGSPVFDDPSALSEEQKPVIKQDSNGEHESMNKTAKVRFSIDPQPTDLDDSENERSSEPSKPSTGESDDENPLGNDDVEMKQKLSSRALRNRSSRARHEPLHSRGRRLPRYSTSSTRNVTGRFPSGTPGSRVSATTSTNKQLHPSWQAKREQKLKGRISSVALCTSTKHIVFDD</sequence>
<feature type="region of interest" description="Disordered" evidence="1">
    <location>
        <begin position="241"/>
        <end position="402"/>
    </location>
</feature>